<dbReference type="HOGENOM" id="CLU_424320_0_0_2"/>
<sequence>MKKEVISIMTGFSVQVIDVNTINNLLNDRYTIVKVILEPYTPWWGGDYSTATMKHRWPYVTPLNSETVKGVTRWIVRLVAAALAADKRDLRRVDELIGLLFGYTGETHNTRKSIVELHVHPAINIETYGWHARRCVEKVRRCLENVYRLILQGIDTRSYARSPVCWIRLLIGVLETLYEYDLLVKNLSEEGAKELVSKIFDAKFPDVLRSIIRSLVTGRECKSLRNNINYILRNDKLSRLIELIARDRCLYAIAGLVANPRVKLNLINAEDIDQLLEKLPLPYACSPSCRFAYQVELRIDGFEASLLLGRGLHSQLASLAIAAVALAAALHGFGRGGARGFGRFIPRLADGSNLIDSEVGRLVSELAKSMKDGDAHGFADKSQKLLISMARLLVEIGVVEEPEDGLEERIKNSIDVHTIGPIHHPLPLPVQAVGYRQSEQVYKILITSGTVGQARQAGLVRRVRPPDEIAVLDAIARSVLKSVWKLYCGASTTSMGETFHTWILGLPRNQKGNGYGVGNCREAGRRKSPVIMTPIGKTNSWYVVIMASKLLEDYKERVGSLIVCGKHGTFNVVDIATCRAQVSVKCHTGATQFVNGIVGWDSGRVCGACPTHCVATKNVADDAVREEIINKVFEASLAMLKRVLL</sequence>
<proteinExistence type="predicted"/>
<dbReference type="Proteomes" id="UP000001037">
    <property type="component" value="Chromosome"/>
</dbReference>
<dbReference type="EMBL" id="CP002838">
    <property type="protein sequence ID" value="AEM38314.1"/>
    <property type="molecule type" value="Genomic_DNA"/>
</dbReference>
<reference evidence="1 2" key="1">
    <citation type="journal article" date="2011" name="Stand. Genomic Sci.">
        <title>Complete genome sequence of the hyperthermophilic chemolithoautotroph Pyrolobus fumarii type strain (1A).</title>
        <authorList>
            <person name="Anderson I."/>
            <person name="Goker M."/>
            <person name="Nolan M."/>
            <person name="Lucas S."/>
            <person name="Hammon N."/>
            <person name="Deshpande S."/>
            <person name="Cheng J.F."/>
            <person name="Tapia R."/>
            <person name="Han C."/>
            <person name="Goodwin L."/>
            <person name="Pitluck S."/>
            <person name="Huntemann M."/>
            <person name="Liolios K."/>
            <person name="Ivanova N."/>
            <person name="Pagani I."/>
            <person name="Mavromatis K."/>
            <person name="Ovchinikova G."/>
            <person name="Pati A."/>
            <person name="Chen A."/>
            <person name="Palaniappan K."/>
            <person name="Land M."/>
            <person name="Hauser L."/>
            <person name="Brambilla E.M."/>
            <person name="Huber H."/>
            <person name="Yasawong M."/>
            <person name="Rohde M."/>
            <person name="Spring S."/>
            <person name="Abt B."/>
            <person name="Sikorski J."/>
            <person name="Wirth R."/>
            <person name="Detter J.C."/>
            <person name="Woyke T."/>
            <person name="Bristow J."/>
            <person name="Eisen J.A."/>
            <person name="Markowitz V."/>
            <person name="Hugenholtz P."/>
            <person name="Kyrpides N.C."/>
            <person name="Klenk H.P."/>
            <person name="Lapidus A."/>
        </authorList>
    </citation>
    <scope>NUCLEOTIDE SEQUENCE [LARGE SCALE GENOMIC DNA]</scope>
    <source>
        <strain evidence="2">DSM 11204 / 1A</strain>
    </source>
</reference>
<organism evidence="1 2">
    <name type="scientific">Pyrolobus fumarii (strain DSM 11204 / 1A)</name>
    <dbReference type="NCBI Taxonomy" id="694429"/>
    <lineage>
        <taxon>Archaea</taxon>
        <taxon>Thermoproteota</taxon>
        <taxon>Thermoprotei</taxon>
        <taxon>Desulfurococcales</taxon>
        <taxon>Pyrodictiaceae</taxon>
        <taxon>Pyrolobus</taxon>
    </lineage>
</organism>
<dbReference type="KEGG" id="pfm:Pyrfu_0443"/>
<name>G0EG66_PYRF1</name>
<accession>G0EG66</accession>
<evidence type="ECO:0000313" key="1">
    <source>
        <dbReference type="EMBL" id="AEM38314.1"/>
    </source>
</evidence>
<keyword evidence="2" id="KW-1185">Reference proteome</keyword>
<dbReference type="InParanoid" id="G0EG66"/>
<gene>
    <name evidence="1" type="ordered locus">Pyrfu_0443</name>
</gene>
<protein>
    <submittedName>
        <fullName evidence="1">Uncharacterized protein</fullName>
    </submittedName>
</protein>
<dbReference type="STRING" id="694429.Pyrfu_0443"/>
<dbReference type="AlphaFoldDB" id="G0EG66"/>
<dbReference type="eggNOG" id="arCOG03891">
    <property type="taxonomic scope" value="Archaea"/>
</dbReference>
<evidence type="ECO:0000313" key="2">
    <source>
        <dbReference type="Proteomes" id="UP000001037"/>
    </source>
</evidence>